<keyword evidence="3" id="KW-0472">Membrane</keyword>
<reference evidence="5 6" key="1">
    <citation type="submission" date="2017-05" db="EMBL/GenBank/DDBJ databases">
        <title>Whole genome sequence of Pseudomonas putida isolate 1312 commercialized as a biostimulant.</title>
        <authorList>
            <person name="Crovadore J."/>
            <person name="Blanc P."/>
            <person name="Chablais R."/>
            <person name="Cochard B."/>
            <person name="Grizard D."/>
            <person name="Lefort F."/>
        </authorList>
    </citation>
    <scope>NUCLEOTIDE SEQUENCE [LARGE SCALE GENOMIC DNA]</scope>
    <source>
        <strain evidence="5 6">1312</strain>
    </source>
</reference>
<feature type="transmembrane region" description="Helical" evidence="3">
    <location>
        <begin position="112"/>
        <end position="130"/>
    </location>
</feature>
<evidence type="ECO:0000256" key="2">
    <source>
        <dbReference type="ARBA" id="ARBA00034247"/>
    </source>
</evidence>
<dbReference type="GO" id="GO:0005886">
    <property type="term" value="C:plasma membrane"/>
    <property type="evidence" value="ECO:0007669"/>
    <property type="project" value="TreeGrafter"/>
</dbReference>
<dbReference type="GO" id="GO:0043709">
    <property type="term" value="P:cell adhesion involved in single-species biofilm formation"/>
    <property type="evidence" value="ECO:0007669"/>
    <property type="project" value="TreeGrafter"/>
</dbReference>
<feature type="transmembrane region" description="Helical" evidence="3">
    <location>
        <begin position="33"/>
        <end position="56"/>
    </location>
</feature>
<sequence length="363" mass="41130">MFKTIEEHVRKQVAPAALRAEFRQHEFESMRPFCLLVICVSILIWLVFDLIVSFLAGQGFTWLSYLFISLLGCLAVVLNFTRRSHHFDVLNLLFIAIITLGMRLLIEGIPVTLRPVWLVLGVSAVLYAVSVLPVRRWSFFCAMVITWVMLNPFYHTRIEPDALEGAMLISYAVFLSGLVSYSYLQIRKTKLHNFYLSKVLLEQAYVDALTEIPNRRSFMAKAGRRLHMATPGQYLAMIDIDNFKRVNDRFGHDVGDEVLKRVALHIKASMAGHEFARLGGEEFAIFLQGLDQQGAEQQVAALCKRVREDIGEHPVTISIGLARVDQGDSLTTALVRADQALYEAKHTGKDRFVLWSTQLAEQG</sequence>
<dbReference type="CDD" id="cd01949">
    <property type="entry name" value="GGDEF"/>
    <property type="match status" value="1"/>
</dbReference>
<evidence type="ECO:0000256" key="3">
    <source>
        <dbReference type="SAM" id="Phobius"/>
    </source>
</evidence>
<dbReference type="SUPFAM" id="SSF55073">
    <property type="entry name" value="Nucleotide cyclase"/>
    <property type="match status" value="1"/>
</dbReference>
<keyword evidence="3" id="KW-0812">Transmembrane</keyword>
<feature type="transmembrane region" description="Helical" evidence="3">
    <location>
        <begin position="137"/>
        <end position="154"/>
    </location>
</feature>
<gene>
    <name evidence="5" type="ORF">B8W72_05795</name>
</gene>
<evidence type="ECO:0000256" key="1">
    <source>
        <dbReference type="ARBA" id="ARBA00012528"/>
    </source>
</evidence>
<dbReference type="EMBL" id="NFSB01000060">
    <property type="protein sequence ID" value="OUM36813.1"/>
    <property type="molecule type" value="Genomic_DNA"/>
</dbReference>
<dbReference type="InterPro" id="IPR000160">
    <property type="entry name" value="GGDEF_dom"/>
</dbReference>
<keyword evidence="3" id="KW-1133">Transmembrane helix</keyword>
<organism evidence="5 6">
    <name type="scientific">Pseudomonas putida</name>
    <name type="common">Arthrobacter siderocapsulatus</name>
    <dbReference type="NCBI Taxonomy" id="303"/>
    <lineage>
        <taxon>Bacteria</taxon>
        <taxon>Pseudomonadati</taxon>
        <taxon>Pseudomonadota</taxon>
        <taxon>Gammaproteobacteria</taxon>
        <taxon>Pseudomonadales</taxon>
        <taxon>Pseudomonadaceae</taxon>
        <taxon>Pseudomonas</taxon>
    </lineage>
</organism>
<comment type="caution">
    <text evidence="5">The sequence shown here is derived from an EMBL/GenBank/DDBJ whole genome shotgun (WGS) entry which is preliminary data.</text>
</comment>
<dbReference type="GO" id="GO:1902201">
    <property type="term" value="P:negative regulation of bacterial-type flagellum-dependent cell motility"/>
    <property type="evidence" value="ECO:0007669"/>
    <property type="project" value="TreeGrafter"/>
</dbReference>
<dbReference type="InterPro" id="IPR050469">
    <property type="entry name" value="Diguanylate_Cyclase"/>
</dbReference>
<feature type="domain" description="GGDEF" evidence="4">
    <location>
        <begin position="231"/>
        <end position="357"/>
    </location>
</feature>
<comment type="catalytic activity">
    <reaction evidence="2">
        <text>2 GTP = 3',3'-c-di-GMP + 2 diphosphate</text>
        <dbReference type="Rhea" id="RHEA:24898"/>
        <dbReference type="ChEBI" id="CHEBI:33019"/>
        <dbReference type="ChEBI" id="CHEBI:37565"/>
        <dbReference type="ChEBI" id="CHEBI:58805"/>
        <dbReference type="EC" id="2.7.7.65"/>
    </reaction>
</comment>
<dbReference type="Pfam" id="PF00990">
    <property type="entry name" value="GGDEF"/>
    <property type="match status" value="1"/>
</dbReference>
<dbReference type="RefSeq" id="WP_086974922.1">
    <property type="nucleotide sequence ID" value="NZ_NFSB01000060.1"/>
</dbReference>
<evidence type="ECO:0000259" key="4">
    <source>
        <dbReference type="PROSITE" id="PS50887"/>
    </source>
</evidence>
<accession>A0A1Y3LNY9</accession>
<feature type="transmembrane region" description="Helical" evidence="3">
    <location>
        <begin position="166"/>
        <end position="184"/>
    </location>
</feature>
<dbReference type="GO" id="GO:0052621">
    <property type="term" value="F:diguanylate cyclase activity"/>
    <property type="evidence" value="ECO:0007669"/>
    <property type="project" value="UniProtKB-EC"/>
</dbReference>
<dbReference type="InterPro" id="IPR029787">
    <property type="entry name" value="Nucleotide_cyclase"/>
</dbReference>
<name>A0A1Y3LNY9_PSEPU</name>
<dbReference type="PANTHER" id="PTHR45138:SF9">
    <property type="entry name" value="DIGUANYLATE CYCLASE DGCM-RELATED"/>
    <property type="match status" value="1"/>
</dbReference>
<dbReference type="NCBIfam" id="TIGR00254">
    <property type="entry name" value="GGDEF"/>
    <property type="match status" value="1"/>
</dbReference>
<dbReference type="Proteomes" id="UP000196082">
    <property type="component" value="Unassembled WGS sequence"/>
</dbReference>
<feature type="transmembrane region" description="Helical" evidence="3">
    <location>
        <begin position="87"/>
        <end position="106"/>
    </location>
</feature>
<dbReference type="InterPro" id="IPR043128">
    <property type="entry name" value="Rev_trsase/Diguanyl_cyclase"/>
</dbReference>
<dbReference type="PROSITE" id="PS50887">
    <property type="entry name" value="GGDEF"/>
    <property type="match status" value="1"/>
</dbReference>
<proteinExistence type="predicted"/>
<dbReference type="AlphaFoldDB" id="A0A1Y3LNY9"/>
<dbReference type="SMART" id="SM00267">
    <property type="entry name" value="GGDEF"/>
    <property type="match status" value="1"/>
</dbReference>
<protein>
    <recommendedName>
        <fullName evidence="1">diguanylate cyclase</fullName>
        <ecNumber evidence="1">2.7.7.65</ecNumber>
    </recommendedName>
</protein>
<evidence type="ECO:0000313" key="6">
    <source>
        <dbReference type="Proteomes" id="UP000196082"/>
    </source>
</evidence>
<evidence type="ECO:0000313" key="5">
    <source>
        <dbReference type="EMBL" id="OUM36813.1"/>
    </source>
</evidence>
<dbReference type="EC" id="2.7.7.65" evidence="1"/>
<dbReference type="Gene3D" id="3.30.70.270">
    <property type="match status" value="1"/>
</dbReference>
<feature type="transmembrane region" description="Helical" evidence="3">
    <location>
        <begin position="62"/>
        <end position="80"/>
    </location>
</feature>
<dbReference type="PANTHER" id="PTHR45138">
    <property type="entry name" value="REGULATORY COMPONENTS OF SENSORY TRANSDUCTION SYSTEM"/>
    <property type="match status" value="1"/>
</dbReference>